<dbReference type="KEGG" id="plen:EIM92_11915"/>
<evidence type="ECO:0000313" key="4">
    <source>
        <dbReference type="EMBL" id="AZK46768.1"/>
    </source>
</evidence>
<evidence type="ECO:0000256" key="3">
    <source>
        <dbReference type="ARBA" id="ARBA00022729"/>
    </source>
</evidence>
<dbReference type="CDD" id="cd14748">
    <property type="entry name" value="PBP2_UgpB"/>
    <property type="match status" value="1"/>
</dbReference>
<dbReference type="Pfam" id="PF01547">
    <property type="entry name" value="SBP_bac_1"/>
    <property type="match status" value="1"/>
</dbReference>
<dbReference type="SUPFAM" id="SSF53850">
    <property type="entry name" value="Periplasmic binding protein-like II"/>
    <property type="match status" value="1"/>
</dbReference>
<keyword evidence="3" id="KW-0732">Signal</keyword>
<reference evidence="4 5" key="1">
    <citation type="submission" date="2018-11" db="EMBL/GenBank/DDBJ databases">
        <title>Genome sequencing of Paenibacillus lentus DSM25539(T).</title>
        <authorList>
            <person name="Kook J.-K."/>
            <person name="Park S.-N."/>
            <person name="Lim Y.K."/>
        </authorList>
    </citation>
    <scope>NUCLEOTIDE SEQUENCE [LARGE SCALE GENOMIC DNA]</scope>
    <source>
        <strain evidence="4 5">DSM 25539</strain>
    </source>
</reference>
<keyword evidence="5" id="KW-1185">Reference proteome</keyword>
<dbReference type="GO" id="GO:1901982">
    <property type="term" value="F:maltose binding"/>
    <property type="evidence" value="ECO:0007669"/>
    <property type="project" value="TreeGrafter"/>
</dbReference>
<dbReference type="Proteomes" id="UP000273145">
    <property type="component" value="Chromosome"/>
</dbReference>
<gene>
    <name evidence="4" type="ORF">EIM92_11915</name>
</gene>
<name>A0A3Q8SB88_9BACL</name>
<sequence>MKRHCWNKNRSKTTIGLISWTVLLLLLPGCMGQNSGGAPISKPAHVVRLEYWTPFSGGDNQFMTEMVEQFNMEHPEIQVTQKNSRLDDYYSRLKTAVLSGNAPDVAIVHSTIMPQFVQNGYVEKLTTEAKDIGIDWKRFNPNILRSVSYEDEYYGIPLDTHALVMYYNKDWLSKAGLLDEAQRPVIPKGAAGFKSFLEQIRGTVPSDIAPLAQPSTRIDSVWLWWSLYNQMIDGGQFYSEDGTGAVFNNPASLTALSFVNELYKDKLIPSDINDAFQLFYDGKAAVLITGMWGTGAFEKAQGLHFGVIPMPTLYDRPAVWGDSHNLSIPMKRGMTEEKREAVLTFANWIVGHGDMWAKAGHVPSMTELTRSEVFNELEYRSDYAATANYVAYWPRNAKQWSVNERIINEFERMIYGYQTPEEALDTAVKKINADLRK</sequence>
<dbReference type="PANTHER" id="PTHR30061">
    <property type="entry name" value="MALTOSE-BINDING PERIPLASMIC PROTEIN"/>
    <property type="match status" value="1"/>
</dbReference>
<dbReference type="RefSeq" id="WP_125082814.1">
    <property type="nucleotide sequence ID" value="NZ_CP034248.1"/>
</dbReference>
<evidence type="ECO:0000256" key="2">
    <source>
        <dbReference type="ARBA" id="ARBA00022448"/>
    </source>
</evidence>
<keyword evidence="2" id="KW-0813">Transport</keyword>
<dbReference type="AlphaFoldDB" id="A0A3Q8SB88"/>
<dbReference type="OrthoDB" id="9768630at2"/>
<comment type="similarity">
    <text evidence="1">Belongs to the bacterial solute-binding protein 1 family.</text>
</comment>
<evidence type="ECO:0000256" key="1">
    <source>
        <dbReference type="ARBA" id="ARBA00008520"/>
    </source>
</evidence>
<dbReference type="InterPro" id="IPR006059">
    <property type="entry name" value="SBP"/>
</dbReference>
<dbReference type="GO" id="GO:0055052">
    <property type="term" value="C:ATP-binding cassette (ABC) transporter complex, substrate-binding subunit-containing"/>
    <property type="evidence" value="ECO:0007669"/>
    <property type="project" value="TreeGrafter"/>
</dbReference>
<dbReference type="GO" id="GO:0015768">
    <property type="term" value="P:maltose transport"/>
    <property type="evidence" value="ECO:0007669"/>
    <property type="project" value="TreeGrafter"/>
</dbReference>
<dbReference type="GO" id="GO:0042956">
    <property type="term" value="P:maltodextrin transmembrane transport"/>
    <property type="evidence" value="ECO:0007669"/>
    <property type="project" value="TreeGrafter"/>
</dbReference>
<organism evidence="4 5">
    <name type="scientific">Paenibacillus lentus</name>
    <dbReference type="NCBI Taxonomy" id="1338368"/>
    <lineage>
        <taxon>Bacteria</taxon>
        <taxon>Bacillati</taxon>
        <taxon>Bacillota</taxon>
        <taxon>Bacilli</taxon>
        <taxon>Bacillales</taxon>
        <taxon>Paenibacillaceae</taxon>
        <taxon>Paenibacillus</taxon>
    </lineage>
</organism>
<dbReference type="PANTHER" id="PTHR30061:SF50">
    <property type="entry name" value="MALTOSE_MALTODEXTRIN-BINDING PERIPLASMIC PROTEIN"/>
    <property type="match status" value="1"/>
</dbReference>
<evidence type="ECO:0000313" key="5">
    <source>
        <dbReference type="Proteomes" id="UP000273145"/>
    </source>
</evidence>
<protein>
    <submittedName>
        <fullName evidence="4">ABC transporter substrate-binding protein</fullName>
    </submittedName>
</protein>
<accession>A0A3Q8SB88</accession>
<proteinExistence type="inferred from homology"/>
<dbReference type="Gene3D" id="3.40.190.10">
    <property type="entry name" value="Periplasmic binding protein-like II"/>
    <property type="match status" value="1"/>
</dbReference>
<dbReference type="EMBL" id="CP034248">
    <property type="protein sequence ID" value="AZK46768.1"/>
    <property type="molecule type" value="Genomic_DNA"/>
</dbReference>